<reference evidence="3" key="1">
    <citation type="submission" date="2020-02" db="EMBL/GenBank/DDBJ databases">
        <title>Genomic and physiological characterization of two novel Nitrospinaceae genera.</title>
        <authorList>
            <person name="Mueller A.J."/>
            <person name="Jung M.-Y."/>
            <person name="Strachan C.R."/>
            <person name="Herbold C.W."/>
            <person name="Kirkegaard R.H."/>
            <person name="Daims H."/>
        </authorList>
    </citation>
    <scope>NUCLEOTIDE SEQUENCE [LARGE SCALE GENOMIC DNA]</scope>
</reference>
<sequence length="65" mass="6996">MSLLKIRLLGTGLLLFGGALFVWSMRSIESEWPQLLTGLLSVLFAAIGFGILILPNDDDPSPPSP</sequence>
<dbReference type="KEGG" id="nva:G3M78_10740"/>
<organism evidence="2 3">
    <name type="scientific">Candidatus Nitrohelix vancouverensis</name>
    <dbReference type="NCBI Taxonomy" id="2705534"/>
    <lineage>
        <taxon>Bacteria</taxon>
        <taxon>Pseudomonadati</taxon>
        <taxon>Nitrospinota/Tectimicrobiota group</taxon>
        <taxon>Nitrospinota</taxon>
        <taxon>Nitrospinia</taxon>
        <taxon>Nitrospinales</taxon>
        <taxon>Nitrospinaceae</taxon>
        <taxon>Candidatus Nitrohelix</taxon>
    </lineage>
</organism>
<dbReference type="Proteomes" id="UP000594464">
    <property type="component" value="Chromosome"/>
</dbReference>
<keyword evidence="1" id="KW-1133">Transmembrane helix</keyword>
<name>A0A7T0C3G4_9BACT</name>
<keyword evidence="1" id="KW-0812">Transmembrane</keyword>
<gene>
    <name evidence="2" type="ORF">G3M78_10740</name>
</gene>
<protein>
    <submittedName>
        <fullName evidence="2">Uncharacterized protein</fullName>
    </submittedName>
</protein>
<keyword evidence="1" id="KW-0472">Membrane</keyword>
<evidence type="ECO:0000313" key="3">
    <source>
        <dbReference type="Proteomes" id="UP000594464"/>
    </source>
</evidence>
<dbReference type="AlphaFoldDB" id="A0A7T0C3G4"/>
<feature type="transmembrane region" description="Helical" evidence="1">
    <location>
        <begin position="35"/>
        <end position="55"/>
    </location>
</feature>
<evidence type="ECO:0000313" key="2">
    <source>
        <dbReference type="EMBL" id="QPJ65841.1"/>
    </source>
</evidence>
<proteinExistence type="predicted"/>
<dbReference type="EMBL" id="CP048620">
    <property type="protein sequence ID" value="QPJ65841.1"/>
    <property type="molecule type" value="Genomic_DNA"/>
</dbReference>
<accession>A0A7T0C3G4</accession>
<feature type="transmembrane region" description="Helical" evidence="1">
    <location>
        <begin position="6"/>
        <end position="23"/>
    </location>
</feature>
<evidence type="ECO:0000256" key="1">
    <source>
        <dbReference type="SAM" id="Phobius"/>
    </source>
</evidence>